<comment type="similarity">
    <text evidence="3 9">Belongs to the purine/pyrimidine phosphoribosyltransferase family. PyrE subfamily.</text>
</comment>
<evidence type="ECO:0000256" key="6">
    <source>
        <dbReference type="ARBA" id="ARBA00022676"/>
    </source>
</evidence>
<evidence type="ECO:0000256" key="2">
    <source>
        <dbReference type="ARBA" id="ARBA00004889"/>
    </source>
</evidence>
<dbReference type="GO" id="GO:0004588">
    <property type="term" value="F:orotate phosphoribosyltransferase activity"/>
    <property type="evidence" value="ECO:0007669"/>
    <property type="project" value="UniProtKB-UniRule"/>
</dbReference>
<dbReference type="Gene3D" id="3.40.50.2020">
    <property type="match status" value="1"/>
</dbReference>
<dbReference type="GO" id="GO:0046132">
    <property type="term" value="P:pyrimidine ribonucleoside biosynthetic process"/>
    <property type="evidence" value="ECO:0007669"/>
    <property type="project" value="TreeGrafter"/>
</dbReference>
<dbReference type="EMBL" id="JGZR01000002">
    <property type="protein sequence ID" value="KFJ05035.1"/>
    <property type="molecule type" value="Genomic_DNA"/>
</dbReference>
<feature type="binding site" evidence="9">
    <location>
        <position position="142"/>
    </location>
    <ligand>
        <name>5-phospho-alpha-D-ribose 1-diphosphate</name>
        <dbReference type="ChEBI" id="CHEBI:58017"/>
        <note>ligand shared between dimeric partners</note>
    </ligand>
</feature>
<evidence type="ECO:0000313" key="11">
    <source>
        <dbReference type="EMBL" id="KFJ05035.1"/>
    </source>
</evidence>
<dbReference type="PANTHER" id="PTHR46683:SF1">
    <property type="entry name" value="OROTATE PHOSPHORIBOSYLTRANSFERASE 1-RELATED"/>
    <property type="match status" value="1"/>
</dbReference>
<evidence type="ECO:0000256" key="8">
    <source>
        <dbReference type="ARBA" id="ARBA00022975"/>
    </source>
</evidence>
<gene>
    <name evidence="9" type="primary">pyrE</name>
    <name evidence="11" type="ORF">BISU_1564</name>
</gene>
<protein>
    <recommendedName>
        <fullName evidence="5 9">Orotate phosphoribosyltransferase</fullName>
        <shortName evidence="9">OPRT</shortName>
        <shortName evidence="9">OPRTase</shortName>
        <ecNumber evidence="5 9">2.4.2.10</ecNumber>
    </recommendedName>
</protein>
<keyword evidence="7 9" id="KW-0808">Transferase</keyword>
<dbReference type="GO" id="GO:0000287">
    <property type="term" value="F:magnesium ion binding"/>
    <property type="evidence" value="ECO:0007669"/>
    <property type="project" value="UniProtKB-UniRule"/>
</dbReference>
<feature type="binding site" evidence="9">
    <location>
        <position position="167"/>
    </location>
    <ligand>
        <name>orotate</name>
        <dbReference type="ChEBI" id="CHEBI:30839"/>
    </ligand>
</feature>
<dbReference type="EC" id="2.4.2.10" evidence="5 9"/>
<dbReference type="PANTHER" id="PTHR46683">
    <property type="entry name" value="OROTATE PHOSPHORIBOSYLTRANSFERASE 1-RELATED"/>
    <property type="match status" value="1"/>
</dbReference>
<comment type="caution">
    <text evidence="11">The sequence shown here is derived from an EMBL/GenBank/DDBJ whole genome shotgun (WGS) entry which is preliminary data.</text>
</comment>
<dbReference type="InterPro" id="IPR004467">
    <property type="entry name" value="Or_phspho_trans_dom"/>
</dbReference>
<keyword evidence="9" id="KW-0460">Magnesium</keyword>
<dbReference type="CDD" id="cd06223">
    <property type="entry name" value="PRTases_typeI"/>
    <property type="match status" value="1"/>
</dbReference>
<dbReference type="UniPathway" id="UPA00070">
    <property type="reaction ID" value="UER00119"/>
</dbReference>
<dbReference type="STRING" id="77635.BISU_1564"/>
<dbReference type="GO" id="GO:0006207">
    <property type="term" value="P:'de novo' pyrimidine nucleobase biosynthetic process"/>
    <property type="evidence" value="ECO:0007669"/>
    <property type="project" value="TreeGrafter"/>
</dbReference>
<feature type="binding site" description="in other chain" evidence="9">
    <location>
        <position position="137"/>
    </location>
    <ligand>
        <name>5-phospho-alpha-D-ribose 1-diphosphate</name>
        <dbReference type="ChEBI" id="CHEBI:58017"/>
        <note>ligand shared between dimeric partners</note>
    </ligand>
</feature>
<comment type="pathway">
    <text evidence="2 9">Pyrimidine metabolism; UMP biosynthesis via de novo pathway; UMP from orotate: step 1/2.</text>
</comment>
<dbReference type="Pfam" id="PF00156">
    <property type="entry name" value="Pribosyltran"/>
    <property type="match status" value="1"/>
</dbReference>
<keyword evidence="12" id="KW-1185">Reference proteome</keyword>
<evidence type="ECO:0000256" key="4">
    <source>
        <dbReference type="ARBA" id="ARBA00011738"/>
    </source>
</evidence>
<proteinExistence type="inferred from homology"/>
<evidence type="ECO:0000259" key="10">
    <source>
        <dbReference type="Pfam" id="PF00156"/>
    </source>
</evidence>
<feature type="domain" description="Phosphoribosyltransferase" evidence="10">
    <location>
        <begin position="85"/>
        <end position="218"/>
    </location>
</feature>
<dbReference type="GO" id="GO:0005737">
    <property type="term" value="C:cytoplasm"/>
    <property type="evidence" value="ECO:0007669"/>
    <property type="project" value="TreeGrafter"/>
</dbReference>
<feature type="binding site" evidence="9">
    <location>
        <position position="136"/>
    </location>
    <ligand>
        <name>5-phospho-alpha-D-ribose 1-diphosphate</name>
        <dbReference type="ChEBI" id="CHEBI:58017"/>
        <note>ligand shared between dimeric partners</note>
    </ligand>
</feature>
<evidence type="ECO:0000256" key="9">
    <source>
        <dbReference type="HAMAP-Rule" id="MF_01208"/>
    </source>
</evidence>
<comment type="cofactor">
    <cofactor evidence="9">
        <name>Mg(2+)</name>
        <dbReference type="ChEBI" id="CHEBI:18420"/>
    </cofactor>
</comment>
<keyword evidence="8 9" id="KW-0665">Pyrimidine biosynthesis</keyword>
<evidence type="ECO:0000256" key="3">
    <source>
        <dbReference type="ARBA" id="ARBA00006340"/>
    </source>
</evidence>
<comment type="caution">
    <text evidence="9">Lacks conserved residue(s) required for the propagation of feature annotation.</text>
</comment>
<dbReference type="GO" id="GO:0044205">
    <property type="term" value="P:'de novo' UMP biosynthetic process"/>
    <property type="evidence" value="ECO:0007669"/>
    <property type="project" value="UniProtKB-UniRule"/>
</dbReference>
<dbReference type="InterPro" id="IPR000836">
    <property type="entry name" value="PRTase_dom"/>
</dbReference>
<dbReference type="InterPro" id="IPR023031">
    <property type="entry name" value="OPRT"/>
</dbReference>
<feature type="binding site" description="in other chain" evidence="9">
    <location>
        <begin position="109"/>
        <end position="110"/>
    </location>
    <ligand>
        <name>5-phospho-alpha-D-ribose 1-diphosphate</name>
        <dbReference type="ChEBI" id="CHEBI:58017"/>
        <note>ligand shared between dimeric partners</note>
    </ligand>
</feature>
<organism evidence="11 12">
    <name type="scientific">Bifidobacterium subtile</name>
    <dbReference type="NCBI Taxonomy" id="77635"/>
    <lineage>
        <taxon>Bacteria</taxon>
        <taxon>Bacillati</taxon>
        <taxon>Actinomycetota</taxon>
        <taxon>Actinomycetes</taxon>
        <taxon>Bifidobacteriales</taxon>
        <taxon>Bifidobacteriaceae</taxon>
        <taxon>Bifidobacterium</taxon>
    </lineage>
</organism>
<feature type="binding site" description="in other chain" evidence="9">
    <location>
        <position position="57"/>
    </location>
    <ligand>
        <name>5-phospho-alpha-D-ribose 1-diphosphate</name>
        <dbReference type="ChEBI" id="CHEBI:58017"/>
        <note>ligand shared between dimeric partners</note>
    </ligand>
</feature>
<dbReference type="Proteomes" id="UP000029055">
    <property type="component" value="Unassembled WGS sequence"/>
</dbReference>
<dbReference type="AlphaFoldDB" id="A0A087EB84"/>
<accession>A0A087EB84</accession>
<reference evidence="11 12" key="1">
    <citation type="submission" date="2014-03" db="EMBL/GenBank/DDBJ databases">
        <title>Genomics of Bifidobacteria.</title>
        <authorList>
            <person name="Ventura M."/>
            <person name="Milani C."/>
            <person name="Lugli G.A."/>
        </authorList>
    </citation>
    <scope>NUCLEOTIDE SEQUENCE [LARGE SCALE GENOMIC DNA]</scope>
    <source>
        <strain evidence="11 12">LMG 11597</strain>
    </source>
</reference>
<dbReference type="InterPro" id="IPR029057">
    <property type="entry name" value="PRTase-like"/>
</dbReference>
<evidence type="ECO:0000256" key="5">
    <source>
        <dbReference type="ARBA" id="ARBA00011971"/>
    </source>
</evidence>
<feature type="binding site" description="in other chain" evidence="9">
    <location>
        <begin position="163"/>
        <end position="171"/>
    </location>
    <ligand>
        <name>5-phospho-alpha-D-ribose 1-diphosphate</name>
        <dbReference type="ChEBI" id="CHEBI:58017"/>
        <note>ligand shared between dimeric partners</note>
    </ligand>
</feature>
<feature type="binding site" evidence="9">
    <location>
        <position position="196"/>
    </location>
    <ligand>
        <name>orotate</name>
        <dbReference type="ChEBI" id="CHEBI:30839"/>
    </ligand>
</feature>
<comment type="catalytic activity">
    <reaction evidence="9">
        <text>orotidine 5'-phosphate + diphosphate = orotate + 5-phospho-alpha-D-ribose 1-diphosphate</text>
        <dbReference type="Rhea" id="RHEA:10380"/>
        <dbReference type="ChEBI" id="CHEBI:30839"/>
        <dbReference type="ChEBI" id="CHEBI:33019"/>
        <dbReference type="ChEBI" id="CHEBI:57538"/>
        <dbReference type="ChEBI" id="CHEBI:58017"/>
        <dbReference type="EC" id="2.4.2.10"/>
    </reaction>
</comment>
<feature type="binding site" evidence="9">
    <location>
        <position position="140"/>
    </location>
    <ligand>
        <name>5-phospho-alpha-D-ribose 1-diphosphate</name>
        <dbReference type="ChEBI" id="CHEBI:58017"/>
        <note>ligand shared between dimeric partners</note>
    </ligand>
</feature>
<comment type="function">
    <text evidence="1 9">Catalyzes the transfer of a ribosyl phosphate group from 5-phosphoribose 1-diphosphate to orotate, leading to the formation of orotidine monophosphate (OMP).</text>
</comment>
<sequence length="261" mass="27564">MNTVDTKDASTTANTMNTETGISAASAHGEAADSLDSRFTAFLLQSQALKFGDFTLKSGRQSPYFINAGAFNDGRKIATLGAFYAERIAASIAAEALPSDIDTVFGPAYKGIPLAVSTAIALTSMHDAQIGYTFDRKEAKDHGDGGMLVGTQLRDGMKVLLVDDVMTAGTAVREVVPKIKAAADVEIVGLILAVDRMEKTKDSDRSAVSSVEQEFGFPVIPIANVREIFAAAEQMTDAAGQPLLSADLAQRAKDYLAQYGA</sequence>
<dbReference type="NCBIfam" id="TIGR00336">
    <property type="entry name" value="pyrE"/>
    <property type="match status" value="1"/>
</dbReference>
<keyword evidence="6 9" id="KW-0328">Glycosyltransferase</keyword>
<dbReference type="eggNOG" id="COG0461">
    <property type="taxonomic scope" value="Bacteria"/>
</dbReference>
<dbReference type="HAMAP" id="MF_01208">
    <property type="entry name" value="PyrE"/>
    <property type="match status" value="1"/>
</dbReference>
<dbReference type="SUPFAM" id="SSF53271">
    <property type="entry name" value="PRTase-like"/>
    <property type="match status" value="1"/>
</dbReference>
<evidence type="ECO:0000256" key="1">
    <source>
        <dbReference type="ARBA" id="ARBA00003769"/>
    </source>
</evidence>
<evidence type="ECO:0000313" key="12">
    <source>
        <dbReference type="Proteomes" id="UP000029055"/>
    </source>
</evidence>
<evidence type="ECO:0000256" key="7">
    <source>
        <dbReference type="ARBA" id="ARBA00022679"/>
    </source>
</evidence>
<comment type="subunit">
    <text evidence="4 9">Homodimer.</text>
</comment>
<name>A0A087EB84_9BIFI</name>